<protein>
    <submittedName>
        <fullName evidence="2">Uncharacterized protein</fullName>
    </submittedName>
</protein>
<comment type="caution">
    <text evidence="2">The sequence shown here is derived from an EMBL/GenBank/DDBJ whole genome shotgun (WGS) entry which is preliminary data.</text>
</comment>
<dbReference type="Proteomes" id="UP001159363">
    <property type="component" value="Chromosome 7"/>
</dbReference>
<proteinExistence type="predicted"/>
<accession>A0ABQ9H089</accession>
<evidence type="ECO:0000313" key="2">
    <source>
        <dbReference type="EMBL" id="KAJ8877697.1"/>
    </source>
</evidence>
<reference evidence="2 3" key="1">
    <citation type="submission" date="2023-02" db="EMBL/GenBank/DDBJ databases">
        <title>LHISI_Scaffold_Assembly.</title>
        <authorList>
            <person name="Stuart O.P."/>
            <person name="Cleave R."/>
            <person name="Magrath M.J.L."/>
            <person name="Mikheyev A.S."/>
        </authorList>
    </citation>
    <scope>NUCLEOTIDE SEQUENCE [LARGE SCALE GENOMIC DNA]</scope>
    <source>
        <strain evidence="2">Daus_M_001</strain>
        <tissue evidence="2">Leg muscle</tissue>
    </source>
</reference>
<name>A0ABQ9H089_9NEOP</name>
<evidence type="ECO:0000256" key="1">
    <source>
        <dbReference type="SAM" id="MobiDB-lite"/>
    </source>
</evidence>
<evidence type="ECO:0000313" key="3">
    <source>
        <dbReference type="Proteomes" id="UP001159363"/>
    </source>
</evidence>
<keyword evidence="3" id="KW-1185">Reference proteome</keyword>
<feature type="region of interest" description="Disordered" evidence="1">
    <location>
        <begin position="79"/>
        <end position="107"/>
    </location>
</feature>
<dbReference type="EMBL" id="JARBHB010000008">
    <property type="protein sequence ID" value="KAJ8877697.1"/>
    <property type="molecule type" value="Genomic_DNA"/>
</dbReference>
<organism evidence="2 3">
    <name type="scientific">Dryococelus australis</name>
    <dbReference type="NCBI Taxonomy" id="614101"/>
    <lineage>
        <taxon>Eukaryota</taxon>
        <taxon>Metazoa</taxon>
        <taxon>Ecdysozoa</taxon>
        <taxon>Arthropoda</taxon>
        <taxon>Hexapoda</taxon>
        <taxon>Insecta</taxon>
        <taxon>Pterygota</taxon>
        <taxon>Neoptera</taxon>
        <taxon>Polyneoptera</taxon>
        <taxon>Phasmatodea</taxon>
        <taxon>Verophasmatodea</taxon>
        <taxon>Anareolatae</taxon>
        <taxon>Phasmatidae</taxon>
        <taxon>Eurycanthinae</taxon>
        <taxon>Dryococelus</taxon>
    </lineage>
</organism>
<gene>
    <name evidence="2" type="ORF">PR048_022152</name>
</gene>
<sequence length="604" mass="67163">MEQRRNERAGKTEKICQPAASSGRVLNLVRLEGRGEMNEVAGRACDVIADVGTTSPFPCPRRHMTLLLPPKEIVPPVHASRARDSNRNGPAHPMLDSPANRGAGFNPADQSNGSLLVGVAVRLLASLIRKPGSIPGGVATGFSHVVIAPDDAASQRIFSGISRPCFPVANHTHLISPSSALNTSPLREAQTFPPPLTGNSKWGLSGSVNRAIPIGALVSQRIEKNLWDRSRFNHRVLNPRKRRRIQQMFNQSFLRLARTGPATISPYKRSMPHPPMGAPSHAAHFNNDPRSKAQDRSVFLLPFRRRLADLAVKSHPNLFTLRPDWPHKTLGTGLVFDWLLHTVEVFRLAEMPAGDVGMQGRWKREIHIKKLLRLAASSGTIPTSENPGATPVHLDGKGCSRQTEMDQVFPQLQPLPERYLAAVRLNALSKVSARSPSDAHRITRNHYVFGGQVVDYWWRVEFQCRGSPRLHMVLWVKDRPNFETQEGIQMIERVCFSQPSHLLHKATRYEGKSLGLIGLQSTGVRDPIKPTTSTWAFGQQCFLFCRDTVSTHVTWRTDWCVYGPVLMQVMVVYVHDVDLVSVVSQSVFAPYIRALLLVSWSGAL</sequence>